<keyword evidence="2" id="KW-0201">Cytochrome c-type biogenesis</keyword>
<feature type="domain" description="Thioredoxin" evidence="5">
    <location>
        <begin position="106"/>
        <end position="285"/>
    </location>
</feature>
<dbReference type="GO" id="GO:0016853">
    <property type="term" value="F:isomerase activity"/>
    <property type="evidence" value="ECO:0007669"/>
    <property type="project" value="UniProtKB-KW"/>
</dbReference>
<dbReference type="Proteomes" id="UP000563094">
    <property type="component" value="Unassembled WGS sequence"/>
</dbReference>
<accession>A0A839GPZ4</accession>
<sequence length="285" mass="32765">MFEKFRVVSSMGGPEGELKSYYDQLAKYLQSQNRFSYYFPRFRFVAASSLNLGFITASAIKRKDAEWASAKEFETNLTLAKSFFDSSLIEPVQYLLLKNPGNQKLANYKEQLLAYTARYPDTDFTSHLQEELAYRESINKNFAGNQLLGQKDATIPLEELMAKKRGKVLYVDFWASWCVPCLEEMPKSLELQEKYKGQPVEFVYLSVDKSRAAWEKGRQRHPKALQTANSFLLLQEFSSPFARGLRLQAIPRYLLIDKAGRIVNANAPRPSEPDLLEKELGKLLR</sequence>
<dbReference type="InterPro" id="IPR013766">
    <property type="entry name" value="Thioredoxin_domain"/>
</dbReference>
<protein>
    <submittedName>
        <fullName evidence="6">Thiol-disulfide isomerase/thioredoxin</fullName>
    </submittedName>
</protein>
<dbReference type="PANTHER" id="PTHR42852:SF6">
    <property type="entry name" value="THIOL:DISULFIDE INTERCHANGE PROTEIN DSBE"/>
    <property type="match status" value="1"/>
</dbReference>
<dbReference type="CDD" id="cd02966">
    <property type="entry name" value="TlpA_like_family"/>
    <property type="match status" value="1"/>
</dbReference>
<dbReference type="Pfam" id="PF13905">
    <property type="entry name" value="Thioredoxin_8"/>
    <property type="match status" value="1"/>
</dbReference>
<dbReference type="RefSeq" id="WP_182513091.1">
    <property type="nucleotide sequence ID" value="NZ_JACJIQ010000008.1"/>
</dbReference>
<keyword evidence="3" id="KW-1015">Disulfide bond</keyword>
<dbReference type="PROSITE" id="PS51352">
    <property type="entry name" value="THIOREDOXIN_2"/>
    <property type="match status" value="1"/>
</dbReference>
<evidence type="ECO:0000313" key="7">
    <source>
        <dbReference type="Proteomes" id="UP000563094"/>
    </source>
</evidence>
<dbReference type="InterPro" id="IPR012336">
    <property type="entry name" value="Thioredoxin-like_fold"/>
</dbReference>
<evidence type="ECO:0000256" key="4">
    <source>
        <dbReference type="ARBA" id="ARBA00023284"/>
    </source>
</evidence>
<evidence type="ECO:0000256" key="2">
    <source>
        <dbReference type="ARBA" id="ARBA00022748"/>
    </source>
</evidence>
<evidence type="ECO:0000256" key="3">
    <source>
        <dbReference type="ARBA" id="ARBA00023157"/>
    </source>
</evidence>
<keyword evidence="4" id="KW-0676">Redox-active center</keyword>
<evidence type="ECO:0000259" key="5">
    <source>
        <dbReference type="PROSITE" id="PS51352"/>
    </source>
</evidence>
<proteinExistence type="predicted"/>
<dbReference type="InterPro" id="IPR050553">
    <property type="entry name" value="Thioredoxin_ResA/DsbE_sf"/>
</dbReference>
<dbReference type="SUPFAM" id="SSF52833">
    <property type="entry name" value="Thioredoxin-like"/>
    <property type="match status" value="1"/>
</dbReference>
<dbReference type="PANTHER" id="PTHR42852">
    <property type="entry name" value="THIOL:DISULFIDE INTERCHANGE PROTEIN DSBE"/>
    <property type="match status" value="1"/>
</dbReference>
<reference evidence="6 7" key="1">
    <citation type="submission" date="2020-08" db="EMBL/GenBank/DDBJ databases">
        <title>Genomic Encyclopedia of Type Strains, Phase IV (KMG-IV): sequencing the most valuable type-strain genomes for metagenomic binning, comparative biology and taxonomic classification.</title>
        <authorList>
            <person name="Goeker M."/>
        </authorList>
    </citation>
    <scope>NUCLEOTIDE SEQUENCE [LARGE SCALE GENOMIC DNA]</scope>
    <source>
        <strain evidence="6 7">DSM 29854</strain>
    </source>
</reference>
<evidence type="ECO:0000256" key="1">
    <source>
        <dbReference type="ARBA" id="ARBA00004196"/>
    </source>
</evidence>
<evidence type="ECO:0000313" key="6">
    <source>
        <dbReference type="EMBL" id="MBA9077595.1"/>
    </source>
</evidence>
<dbReference type="GO" id="GO:0017004">
    <property type="term" value="P:cytochrome complex assembly"/>
    <property type="evidence" value="ECO:0007669"/>
    <property type="project" value="UniProtKB-KW"/>
</dbReference>
<comment type="subcellular location">
    <subcellularLocation>
        <location evidence="1">Cell envelope</location>
    </subcellularLocation>
</comment>
<dbReference type="Gene3D" id="3.40.30.10">
    <property type="entry name" value="Glutaredoxin"/>
    <property type="match status" value="1"/>
</dbReference>
<name>A0A839GPZ4_9BACT</name>
<dbReference type="GO" id="GO:0030313">
    <property type="term" value="C:cell envelope"/>
    <property type="evidence" value="ECO:0007669"/>
    <property type="project" value="UniProtKB-SubCell"/>
</dbReference>
<organism evidence="6 7">
    <name type="scientific">Rufibacter quisquiliarum</name>
    <dbReference type="NCBI Taxonomy" id="1549639"/>
    <lineage>
        <taxon>Bacteria</taxon>
        <taxon>Pseudomonadati</taxon>
        <taxon>Bacteroidota</taxon>
        <taxon>Cytophagia</taxon>
        <taxon>Cytophagales</taxon>
        <taxon>Hymenobacteraceae</taxon>
        <taxon>Rufibacter</taxon>
    </lineage>
</organism>
<dbReference type="InterPro" id="IPR036249">
    <property type="entry name" value="Thioredoxin-like_sf"/>
</dbReference>
<gene>
    <name evidence="6" type="ORF">FHS90_002313</name>
</gene>
<dbReference type="AlphaFoldDB" id="A0A839GPZ4"/>
<dbReference type="EMBL" id="JACJIQ010000008">
    <property type="protein sequence ID" value="MBA9077595.1"/>
    <property type="molecule type" value="Genomic_DNA"/>
</dbReference>
<comment type="caution">
    <text evidence="6">The sequence shown here is derived from an EMBL/GenBank/DDBJ whole genome shotgun (WGS) entry which is preliminary data.</text>
</comment>
<keyword evidence="7" id="KW-1185">Reference proteome</keyword>
<keyword evidence="6" id="KW-0413">Isomerase</keyword>